<sequence length="61" mass="6380">MFVYALTFAAPMAVDAEVGNTSNTQADEFALSVTTVFAEIGSTIPMVVAVALIVFVLVRGI</sequence>
<dbReference type="Proteomes" id="UP000451471">
    <property type="component" value="Unassembled WGS sequence"/>
</dbReference>
<keyword evidence="3" id="KW-1185">Reference proteome</keyword>
<evidence type="ECO:0000313" key="3">
    <source>
        <dbReference type="Proteomes" id="UP000451471"/>
    </source>
</evidence>
<keyword evidence="1" id="KW-0472">Membrane</keyword>
<feature type="transmembrane region" description="Helical" evidence="1">
    <location>
        <begin position="40"/>
        <end position="58"/>
    </location>
</feature>
<dbReference type="EMBL" id="WSZK01000004">
    <property type="protein sequence ID" value="MWG33148.1"/>
    <property type="molecule type" value="Genomic_DNA"/>
</dbReference>
<accession>A0A6B0GNI3</accession>
<dbReference type="AlphaFoldDB" id="A0A6B0GNI3"/>
<protein>
    <submittedName>
        <fullName evidence="2">Uncharacterized protein</fullName>
    </submittedName>
</protein>
<keyword evidence="1" id="KW-1133">Transmembrane helix</keyword>
<keyword evidence="1" id="KW-0812">Transmembrane</keyword>
<proteinExistence type="predicted"/>
<evidence type="ECO:0000313" key="2">
    <source>
        <dbReference type="EMBL" id="MWG33148.1"/>
    </source>
</evidence>
<reference evidence="2 3" key="1">
    <citation type="submission" date="2019-12" db="EMBL/GenBank/DDBJ databases">
        <title>Halocatena pleomorpha gen. nov. sp. nov., an extremely halophilic archaeon of family Halobacteriaceae isolated from saltpan soil.</title>
        <authorList>
            <person name="Pal Y."/>
            <person name="Verma A."/>
            <person name="Krishnamurthi S."/>
            <person name="Kumar P."/>
        </authorList>
    </citation>
    <scope>NUCLEOTIDE SEQUENCE [LARGE SCALE GENOMIC DNA]</scope>
    <source>
        <strain evidence="2 3">JCM 16495</strain>
    </source>
</reference>
<gene>
    <name evidence="2" type="ORF">GQS65_01360</name>
</gene>
<organism evidence="2 3">
    <name type="scientific">Halomarina oriensis</name>
    <dbReference type="NCBI Taxonomy" id="671145"/>
    <lineage>
        <taxon>Archaea</taxon>
        <taxon>Methanobacteriati</taxon>
        <taxon>Methanobacteriota</taxon>
        <taxon>Stenosarchaea group</taxon>
        <taxon>Halobacteria</taxon>
        <taxon>Halobacteriales</taxon>
        <taxon>Natronomonadaceae</taxon>
        <taxon>Halomarina</taxon>
    </lineage>
</organism>
<comment type="caution">
    <text evidence="2">The sequence shown here is derived from an EMBL/GenBank/DDBJ whole genome shotgun (WGS) entry which is preliminary data.</text>
</comment>
<name>A0A6B0GNI3_9EURY</name>
<evidence type="ECO:0000256" key="1">
    <source>
        <dbReference type="SAM" id="Phobius"/>
    </source>
</evidence>